<dbReference type="Proteomes" id="UP001279734">
    <property type="component" value="Unassembled WGS sequence"/>
</dbReference>
<name>A0AAD3S0D8_NEPGR</name>
<keyword evidence="2" id="KW-1185">Reference proteome</keyword>
<organism evidence="1 2">
    <name type="scientific">Nepenthes gracilis</name>
    <name type="common">Slender pitcher plant</name>
    <dbReference type="NCBI Taxonomy" id="150966"/>
    <lineage>
        <taxon>Eukaryota</taxon>
        <taxon>Viridiplantae</taxon>
        <taxon>Streptophyta</taxon>
        <taxon>Embryophyta</taxon>
        <taxon>Tracheophyta</taxon>
        <taxon>Spermatophyta</taxon>
        <taxon>Magnoliopsida</taxon>
        <taxon>eudicotyledons</taxon>
        <taxon>Gunneridae</taxon>
        <taxon>Pentapetalae</taxon>
        <taxon>Caryophyllales</taxon>
        <taxon>Nepenthaceae</taxon>
        <taxon>Nepenthes</taxon>
    </lineage>
</organism>
<dbReference type="EMBL" id="BSYO01000003">
    <property type="protein sequence ID" value="GMH02032.1"/>
    <property type="molecule type" value="Genomic_DNA"/>
</dbReference>
<gene>
    <name evidence="1" type="ORF">Nepgr_003871</name>
</gene>
<sequence>MFLVSLDACSLCCRGCSQNLIWKAHRQQVTNPLDKTDGFSGEALSDADCQNPGNNGDLEGCSTRCDLVSSNQKVSSSVLDDSSSGGQGLPQLSRAEVIKPGLADDDLVSKDAQSLDVGGSHYSLEVPVGAHDVLDTSSGNVD</sequence>
<evidence type="ECO:0000313" key="1">
    <source>
        <dbReference type="EMBL" id="GMH02032.1"/>
    </source>
</evidence>
<protein>
    <submittedName>
        <fullName evidence="1">Uncharacterized protein</fullName>
    </submittedName>
</protein>
<comment type="caution">
    <text evidence="1">The sequence shown here is derived from an EMBL/GenBank/DDBJ whole genome shotgun (WGS) entry which is preliminary data.</text>
</comment>
<proteinExistence type="predicted"/>
<reference evidence="1" key="1">
    <citation type="submission" date="2023-05" db="EMBL/GenBank/DDBJ databases">
        <title>Nepenthes gracilis genome sequencing.</title>
        <authorList>
            <person name="Fukushima K."/>
        </authorList>
    </citation>
    <scope>NUCLEOTIDE SEQUENCE</scope>
    <source>
        <strain evidence="1">SING2019-196</strain>
    </source>
</reference>
<evidence type="ECO:0000313" key="2">
    <source>
        <dbReference type="Proteomes" id="UP001279734"/>
    </source>
</evidence>
<dbReference type="AlphaFoldDB" id="A0AAD3S0D8"/>
<accession>A0AAD3S0D8</accession>